<proteinExistence type="predicted"/>
<protein>
    <submittedName>
        <fullName evidence="1">Uncharacterized protein</fullName>
    </submittedName>
</protein>
<accession>A0A1G1WHY1</accession>
<evidence type="ECO:0000313" key="1">
    <source>
        <dbReference type="EMBL" id="OGY27211.1"/>
    </source>
</evidence>
<dbReference type="EMBL" id="MHCU01000046">
    <property type="protein sequence ID" value="OGY27211.1"/>
    <property type="molecule type" value="Genomic_DNA"/>
</dbReference>
<sequence length="70" mass="7794">MIQLPFAKKVTPKLPAGILQLKSSGFSPNFPNSPRSDMKNSSPSRFETLNFLTLTNPRPVNYLVNLGFNN</sequence>
<organism evidence="1 2">
    <name type="scientific">Candidatus Woykebacteria bacterium RBG_19FT_COMBO_43_10</name>
    <dbReference type="NCBI Taxonomy" id="1802598"/>
    <lineage>
        <taxon>Bacteria</taxon>
        <taxon>Candidatus Woykeibacteriota</taxon>
    </lineage>
</organism>
<comment type="caution">
    <text evidence="1">The sequence shown here is derived from an EMBL/GenBank/DDBJ whole genome shotgun (WGS) entry which is preliminary data.</text>
</comment>
<reference evidence="1 2" key="1">
    <citation type="journal article" date="2016" name="Nat. Commun.">
        <title>Thousands of microbial genomes shed light on interconnected biogeochemical processes in an aquifer system.</title>
        <authorList>
            <person name="Anantharaman K."/>
            <person name="Brown C.T."/>
            <person name="Hug L.A."/>
            <person name="Sharon I."/>
            <person name="Castelle C.J."/>
            <person name="Probst A.J."/>
            <person name="Thomas B.C."/>
            <person name="Singh A."/>
            <person name="Wilkins M.J."/>
            <person name="Karaoz U."/>
            <person name="Brodie E.L."/>
            <person name="Williams K.H."/>
            <person name="Hubbard S.S."/>
            <person name="Banfield J.F."/>
        </authorList>
    </citation>
    <scope>NUCLEOTIDE SEQUENCE [LARGE SCALE GENOMIC DNA]</scope>
</reference>
<name>A0A1G1WHY1_9BACT</name>
<gene>
    <name evidence="1" type="ORF">A2Z42_04030</name>
</gene>
<evidence type="ECO:0000313" key="2">
    <source>
        <dbReference type="Proteomes" id="UP000176645"/>
    </source>
</evidence>
<dbReference type="Proteomes" id="UP000176645">
    <property type="component" value="Unassembled WGS sequence"/>
</dbReference>
<dbReference type="AlphaFoldDB" id="A0A1G1WHY1"/>